<protein>
    <submittedName>
        <fullName evidence="7">ABC transporter ATP-binding protein</fullName>
    </submittedName>
</protein>
<dbReference type="Pfam" id="PF14524">
    <property type="entry name" value="Wzt_C"/>
    <property type="match status" value="1"/>
</dbReference>
<dbReference type="PANTHER" id="PTHR46743">
    <property type="entry name" value="TEICHOIC ACIDS EXPORT ATP-BINDING PROTEIN TAGH"/>
    <property type="match status" value="1"/>
</dbReference>
<organism evidence="7 8">
    <name type="scientific">Raoultella lignicola</name>
    <dbReference type="NCBI Taxonomy" id="3040939"/>
    <lineage>
        <taxon>Bacteria</taxon>
        <taxon>Pseudomonadati</taxon>
        <taxon>Pseudomonadota</taxon>
        <taxon>Gammaproteobacteria</taxon>
        <taxon>Enterobacterales</taxon>
        <taxon>Enterobacteriaceae</taxon>
        <taxon>Klebsiella/Raoultella group</taxon>
        <taxon>Raoultella</taxon>
    </lineage>
</organism>
<evidence type="ECO:0000256" key="1">
    <source>
        <dbReference type="ARBA" id="ARBA00005417"/>
    </source>
</evidence>
<gene>
    <name evidence="7" type="ORF">QFI96_018805</name>
</gene>
<keyword evidence="4 7" id="KW-0067">ATP-binding</keyword>
<evidence type="ECO:0000256" key="5">
    <source>
        <dbReference type="SAM" id="MobiDB-lite"/>
    </source>
</evidence>
<dbReference type="Gene3D" id="3.40.50.300">
    <property type="entry name" value="P-loop containing nucleotide triphosphate hydrolases"/>
    <property type="match status" value="1"/>
</dbReference>
<dbReference type="InterPro" id="IPR003439">
    <property type="entry name" value="ABC_transporter-like_ATP-bd"/>
</dbReference>
<keyword evidence="2" id="KW-0813">Transport</keyword>
<dbReference type="GO" id="GO:0005524">
    <property type="term" value="F:ATP binding"/>
    <property type="evidence" value="ECO:0007669"/>
    <property type="project" value="UniProtKB-KW"/>
</dbReference>
<dbReference type="InterPro" id="IPR015860">
    <property type="entry name" value="ABC_transpr_TagH-like"/>
</dbReference>
<dbReference type="InterPro" id="IPR029439">
    <property type="entry name" value="Wzt_C"/>
</dbReference>
<dbReference type="CDD" id="cd10147">
    <property type="entry name" value="Wzt_C-like"/>
    <property type="match status" value="1"/>
</dbReference>
<evidence type="ECO:0000256" key="4">
    <source>
        <dbReference type="ARBA" id="ARBA00022840"/>
    </source>
</evidence>
<comment type="caution">
    <text evidence="7">The sequence shown here is derived from an EMBL/GenBank/DDBJ whole genome shotgun (WGS) entry which is preliminary data.</text>
</comment>
<dbReference type="InterPro" id="IPR017871">
    <property type="entry name" value="ABC_transporter-like_CS"/>
</dbReference>
<reference evidence="7 8" key="1">
    <citation type="submission" date="2024-04" db="EMBL/GenBank/DDBJ databases">
        <title>Two novel Raoultella species associated with bleeding cankers of broadleaf hosts, Raoultella scottia sp. nov. and Raoultella lignicola sp. nov.</title>
        <authorList>
            <person name="Brady C.L."/>
        </authorList>
    </citation>
    <scope>NUCLEOTIDE SEQUENCE [LARGE SCALE GENOMIC DNA]</scope>
    <source>
        <strain evidence="7 8">TW_WC1a.1</strain>
    </source>
</reference>
<feature type="domain" description="ABC transporter" evidence="6">
    <location>
        <begin position="37"/>
        <end position="257"/>
    </location>
</feature>
<keyword evidence="8" id="KW-1185">Reference proteome</keyword>
<evidence type="ECO:0000259" key="6">
    <source>
        <dbReference type="PROSITE" id="PS50893"/>
    </source>
</evidence>
<feature type="region of interest" description="Disordered" evidence="5">
    <location>
        <begin position="263"/>
        <end position="303"/>
    </location>
</feature>
<evidence type="ECO:0000313" key="7">
    <source>
        <dbReference type="EMBL" id="MEL0553741.1"/>
    </source>
</evidence>
<dbReference type="RefSeq" id="WP_187042570.1">
    <property type="nucleotide sequence ID" value="NZ_JARXNK020000105.1"/>
</dbReference>
<feature type="compositionally biased region" description="Basic and acidic residues" evidence="5">
    <location>
        <begin position="274"/>
        <end position="286"/>
    </location>
</feature>
<dbReference type="InterPro" id="IPR050683">
    <property type="entry name" value="Bact_Polysacc_Export_ATP-bd"/>
</dbReference>
<keyword evidence="3" id="KW-0547">Nucleotide-binding</keyword>
<sequence>MSSNDYAIEVDNISKCYQVYDNPLRRLKDFIVPKIDQRLGRVARVYHDEFWALQDISFKLPRGQTIGIVGKNGSGKSTLLQILAGTLTPTSGEVRVNGRVAALLELGAGFNNDFSGRENVYLNASLLGLTKAEVDNRLDDILAFADIGHFIDSPVRSYSSGMLVRLAFAVQAQINPEILIVDEALAVGDAKFQAKCFARLKQLKANGTSILFVSHATEQIVTHCDSAILLNDGELMLQDSPRVVVNHYLDLLFGKSPKENAEKASLSDSIDQAAKGEQERLDREIASEQQSQSETATPAWQYGDTGFHHRANYNSAEYRWGDRAAEIVDYHFVQGAEEYPTICRNGQLLQFQFRIKFNQLIIRPIFGFAIKTKEGVTIYNTNTEYQDIQFVDDISSKDEYIIAIEFPGILSQGDYFISVGIASSDIEGNIIPHDRRYDSIHLAVEPTPGFIGLVDLGVKMKCSSI</sequence>
<feature type="compositionally biased region" description="Polar residues" evidence="5">
    <location>
        <begin position="287"/>
        <end position="298"/>
    </location>
</feature>
<dbReference type="Pfam" id="PF00005">
    <property type="entry name" value="ABC_tran"/>
    <property type="match status" value="1"/>
</dbReference>
<dbReference type="PROSITE" id="PS50893">
    <property type="entry name" value="ABC_TRANSPORTER_2"/>
    <property type="match status" value="1"/>
</dbReference>
<evidence type="ECO:0000313" key="8">
    <source>
        <dbReference type="Proteomes" id="UP001312893"/>
    </source>
</evidence>
<dbReference type="PROSITE" id="PS00211">
    <property type="entry name" value="ABC_TRANSPORTER_1"/>
    <property type="match status" value="1"/>
</dbReference>
<dbReference type="InterPro" id="IPR003593">
    <property type="entry name" value="AAA+_ATPase"/>
</dbReference>
<dbReference type="SUPFAM" id="SSF52540">
    <property type="entry name" value="P-loop containing nucleoside triphosphate hydrolases"/>
    <property type="match status" value="1"/>
</dbReference>
<dbReference type="EMBL" id="JARXNK020000105">
    <property type="protein sequence ID" value="MEL0553741.1"/>
    <property type="molecule type" value="Genomic_DNA"/>
</dbReference>
<dbReference type="Gene3D" id="2.70.50.60">
    <property type="entry name" value="abc- transporter (atp binding component) like domain"/>
    <property type="match status" value="1"/>
</dbReference>
<dbReference type="SMART" id="SM00382">
    <property type="entry name" value="AAA"/>
    <property type="match status" value="1"/>
</dbReference>
<dbReference type="InterPro" id="IPR027417">
    <property type="entry name" value="P-loop_NTPase"/>
</dbReference>
<evidence type="ECO:0000256" key="2">
    <source>
        <dbReference type="ARBA" id="ARBA00022448"/>
    </source>
</evidence>
<dbReference type="PANTHER" id="PTHR46743:SF2">
    <property type="entry name" value="TEICHOIC ACIDS EXPORT ATP-BINDING PROTEIN TAGH"/>
    <property type="match status" value="1"/>
</dbReference>
<dbReference type="CDD" id="cd03220">
    <property type="entry name" value="ABC_KpsT_Wzt"/>
    <property type="match status" value="1"/>
</dbReference>
<evidence type="ECO:0000256" key="3">
    <source>
        <dbReference type="ARBA" id="ARBA00022741"/>
    </source>
</evidence>
<dbReference type="Proteomes" id="UP001312893">
    <property type="component" value="Unassembled WGS sequence"/>
</dbReference>
<comment type="similarity">
    <text evidence="1">Belongs to the ABC transporter superfamily.</text>
</comment>
<proteinExistence type="inferred from homology"/>
<accession>A0ABU9FBF6</accession>
<name>A0ABU9FBF6_9ENTR</name>